<dbReference type="EMBL" id="JAMQJY010000001">
    <property type="protein sequence ID" value="MCM2675109.1"/>
    <property type="molecule type" value="Genomic_DNA"/>
</dbReference>
<protein>
    <submittedName>
        <fullName evidence="1">Uncharacterized protein</fullName>
    </submittedName>
</protein>
<organism evidence="1 2">
    <name type="scientific">Alkalicoccobacillus plakortidis</name>
    <dbReference type="NCBI Taxonomy" id="444060"/>
    <lineage>
        <taxon>Bacteria</taxon>
        <taxon>Bacillati</taxon>
        <taxon>Bacillota</taxon>
        <taxon>Bacilli</taxon>
        <taxon>Bacillales</taxon>
        <taxon>Bacillaceae</taxon>
        <taxon>Alkalicoccobacillus</taxon>
    </lineage>
</organism>
<proteinExistence type="predicted"/>
<gene>
    <name evidence="1" type="ORF">NDM98_06140</name>
</gene>
<accession>A0ABT0XGU3</accession>
<sequence length="100" mass="11801">MRKMIIHGGWINKVFFVWAEQVKKSRFDQVDSFKYPFLYSPFELKLLLYQFDPHSFYGTFIHTGQAVLQVPLLNRQVQSPTWRGNRLPSRCSNKTVSISC</sequence>
<evidence type="ECO:0000313" key="2">
    <source>
        <dbReference type="Proteomes" id="UP001203665"/>
    </source>
</evidence>
<dbReference type="Proteomes" id="UP001203665">
    <property type="component" value="Unassembled WGS sequence"/>
</dbReference>
<comment type="caution">
    <text evidence="1">The sequence shown here is derived from an EMBL/GenBank/DDBJ whole genome shotgun (WGS) entry which is preliminary data.</text>
</comment>
<name>A0ABT0XGU3_9BACI</name>
<evidence type="ECO:0000313" key="1">
    <source>
        <dbReference type="EMBL" id="MCM2675109.1"/>
    </source>
</evidence>
<keyword evidence="2" id="KW-1185">Reference proteome</keyword>
<reference evidence="1" key="1">
    <citation type="submission" date="2022-06" db="EMBL/GenBank/DDBJ databases">
        <title>Alkalicoccobacillus porphyridii sp. nov., isolated from a marine red alga, Porphyridium purpureum and reclassification of Shouchella plakortidis and Shouchella gibsonii as Alkalicoccobacillus plakortidis comb. nov. and Alkalicoccobacillus gibsonii comb. nov.</title>
        <authorList>
            <person name="Kim K.H."/>
            <person name="Lee J.K."/>
            <person name="Han D.M."/>
            <person name="Baek J.H."/>
            <person name="Jeon C.O."/>
        </authorList>
    </citation>
    <scope>NUCLEOTIDE SEQUENCE</scope>
    <source>
        <strain evidence="1">DSM 19153</strain>
    </source>
</reference>
<dbReference type="RefSeq" id="WP_251605375.1">
    <property type="nucleotide sequence ID" value="NZ_JAMQJY010000001.1"/>
</dbReference>